<keyword evidence="4" id="KW-0732">Signal</keyword>
<feature type="signal peptide" evidence="4">
    <location>
        <begin position="1"/>
        <end position="19"/>
    </location>
</feature>
<organism evidence="5 6">
    <name type="scientific">Mucilaginibacter terrigena</name>
    <dbReference type="NCBI Taxonomy" id="2492395"/>
    <lineage>
        <taxon>Bacteria</taxon>
        <taxon>Pseudomonadati</taxon>
        <taxon>Bacteroidota</taxon>
        <taxon>Sphingobacteriia</taxon>
        <taxon>Sphingobacteriales</taxon>
        <taxon>Sphingobacteriaceae</taxon>
        <taxon>Mucilaginibacter</taxon>
    </lineage>
</organism>
<dbReference type="SUPFAM" id="SSF48452">
    <property type="entry name" value="TPR-like"/>
    <property type="match status" value="3"/>
</dbReference>
<dbReference type="Pfam" id="PF13429">
    <property type="entry name" value="TPR_15"/>
    <property type="match status" value="1"/>
</dbReference>
<dbReference type="Proteomes" id="UP000293331">
    <property type="component" value="Unassembled WGS sequence"/>
</dbReference>
<dbReference type="SMART" id="SM00028">
    <property type="entry name" value="TPR"/>
    <property type="match status" value="8"/>
</dbReference>
<keyword evidence="1" id="KW-0677">Repeat</keyword>
<evidence type="ECO:0000256" key="4">
    <source>
        <dbReference type="SAM" id="SignalP"/>
    </source>
</evidence>
<dbReference type="Pfam" id="PF13432">
    <property type="entry name" value="TPR_16"/>
    <property type="match status" value="1"/>
</dbReference>
<evidence type="ECO:0000313" key="5">
    <source>
        <dbReference type="EMBL" id="RYU86174.1"/>
    </source>
</evidence>
<feature type="repeat" description="TPR" evidence="3">
    <location>
        <begin position="321"/>
        <end position="354"/>
    </location>
</feature>
<dbReference type="PANTHER" id="PTHR45586:SF1">
    <property type="entry name" value="LIPOPOLYSACCHARIDE ASSEMBLY PROTEIN B"/>
    <property type="match status" value="1"/>
</dbReference>
<feature type="chain" id="PRO_5020554432" evidence="4">
    <location>
        <begin position="20"/>
        <end position="578"/>
    </location>
</feature>
<dbReference type="OrthoDB" id="9814220at2"/>
<feature type="repeat" description="TPR" evidence="3">
    <location>
        <begin position="215"/>
        <end position="248"/>
    </location>
</feature>
<comment type="caution">
    <text evidence="5">The sequence shown here is derived from an EMBL/GenBank/DDBJ whole genome shotgun (WGS) entry which is preliminary data.</text>
</comment>
<sequence length="578" mass="64970">MKLAAALILFMGISTAGIAQTNSGKDNTAIVIAAKPLSAADSGMVKQLFFSALREKTIDNSKLAFELFNRILQIDPTNDATMFELANMEKARNNIKAAQPLLERAVTVNPNNEWYWIALAGSYEKNNDIVKLENVFNELIRINPTKPDYYYDEANALFIQKRYDEALKMYDKVEELAGPSEELLVNRQKIYIRQGDVKKATSALDELIAANPTQVKYYLMQAEIYNSNNLNDKAIAALQKAKTIDPKNGAVHLAFADIYREQNNPEASFDELELAFAIPDVDIEQKIRILLGYVPKFPEPNAKASALELSRILVVAHPADSKAYAMYGDMLLQSEKVPEAKAAYKKAISLNNQAYNVQEQLVRIDLSENDLDAAIKDGESSLSFFPNQAWMNYMVGIAWQQKRGYAKAISYLKNAVSLETQDKELLTQAYSALGDCYHSLGENTNSDSAYEKAIAISPDNAFTLNNYAYYLSLRNERLESAAQMSKHCNDLQPNTASFEDTYAWILFKQKNYTEAKLWIEKSLLHDKGNSAVKTEHYGDILFFLGDVDAALQNWAKAKAQGGKSPVLERKINEKKYFE</sequence>
<name>A0A4Q5LGS2_9SPHI</name>
<dbReference type="Gene3D" id="1.25.40.10">
    <property type="entry name" value="Tetratricopeptide repeat domain"/>
    <property type="match status" value="3"/>
</dbReference>
<keyword evidence="2 3" id="KW-0802">TPR repeat</keyword>
<reference evidence="5 6" key="1">
    <citation type="submission" date="2019-02" db="EMBL/GenBank/DDBJ databases">
        <title>Bacterial novel species Mucilaginibacter sp. 17JY9-4 isolated from soil.</title>
        <authorList>
            <person name="Jung H.-Y."/>
        </authorList>
    </citation>
    <scope>NUCLEOTIDE SEQUENCE [LARGE SCALE GENOMIC DNA]</scope>
    <source>
        <strain evidence="5 6">17JY9-4</strain>
    </source>
</reference>
<dbReference type="InterPro" id="IPR019734">
    <property type="entry name" value="TPR_rpt"/>
</dbReference>
<dbReference type="InterPro" id="IPR011990">
    <property type="entry name" value="TPR-like_helical_dom_sf"/>
</dbReference>
<keyword evidence="6" id="KW-1185">Reference proteome</keyword>
<feature type="repeat" description="TPR" evidence="3">
    <location>
        <begin position="427"/>
        <end position="460"/>
    </location>
</feature>
<dbReference type="PANTHER" id="PTHR45586">
    <property type="entry name" value="TPR REPEAT-CONTAINING PROTEIN PA4667"/>
    <property type="match status" value="1"/>
</dbReference>
<dbReference type="PROSITE" id="PS50005">
    <property type="entry name" value="TPR"/>
    <property type="match status" value="3"/>
</dbReference>
<dbReference type="InterPro" id="IPR051012">
    <property type="entry name" value="CellSynth/LPSAsmb/PSIAsmb"/>
</dbReference>
<dbReference type="AlphaFoldDB" id="A0A4Q5LGS2"/>
<evidence type="ECO:0000313" key="6">
    <source>
        <dbReference type="Proteomes" id="UP000293331"/>
    </source>
</evidence>
<evidence type="ECO:0000256" key="2">
    <source>
        <dbReference type="ARBA" id="ARBA00022803"/>
    </source>
</evidence>
<proteinExistence type="predicted"/>
<gene>
    <name evidence="5" type="ORF">EWM62_18380</name>
</gene>
<dbReference type="EMBL" id="SEWG01000010">
    <property type="protein sequence ID" value="RYU86174.1"/>
    <property type="molecule type" value="Genomic_DNA"/>
</dbReference>
<evidence type="ECO:0000256" key="3">
    <source>
        <dbReference type="PROSITE-ProRule" id="PRU00339"/>
    </source>
</evidence>
<evidence type="ECO:0000256" key="1">
    <source>
        <dbReference type="ARBA" id="ARBA00022737"/>
    </source>
</evidence>
<protein>
    <submittedName>
        <fullName evidence="5">Tetratricopeptide repeat protein</fullName>
    </submittedName>
</protein>
<dbReference type="RefSeq" id="WP_129878142.1">
    <property type="nucleotide sequence ID" value="NZ_SEWG01000010.1"/>
</dbReference>
<accession>A0A4Q5LGS2</accession>